<evidence type="ECO:0000313" key="7">
    <source>
        <dbReference type="EMBL" id="UYP44679.1"/>
    </source>
</evidence>
<proteinExistence type="predicted"/>
<accession>A0ABY6HMD7</accession>
<keyword evidence="6" id="KW-0012">Acyltransferase</keyword>
<evidence type="ECO:0008006" key="9">
    <source>
        <dbReference type="Google" id="ProtNLM"/>
    </source>
</evidence>
<sequence>MAHIFYADKRNLRSDQQQGVNKGNFRKKEENQSWGSSMKGIFRFIAWIGRYRIYRPNKFLPLSNLNAWGHLIGKFLFGSSRSVQKKARASLKALYPSISEKKLTKWVDAFAKYMGMLFIDIGFRLPLTSDLPISTYYDYENIEKLDEALALGKGVIIPTLHIGQHLHVPSMLFQHPKHYTVTSVISIANMTMYENGNRKEFDNLYCYASTKFSKISPYLKRHLESNHILLMYHDYSTKGQLKVPFIQGKFPFLINAPQSYIKLHRLTGAIILPAIAVPDQTFGKSRLIFLDNSSIMKISKDYQNSTTQEFHGRLSTEINRVLYPFARKYAHVWEELMRLPTRRCKDELRFESNSTIANIIEKSKQKMISILEDSFEPERNDKEIKKVILKFFNKIESDLSDPQKNFRNHKTKIDLSIRDSLSEMCKICQVLNNELSKLTELKAATSFSELEIKLSNIYFLKDPEEIPLQFIDDFEEAYNLCVSQQNFISEWKSKIWRVMKRYILENRVTLQMEAYRTNIINNIKILHNCISKNTMISEDELYLSLKDQTKTGNAVQV</sequence>
<organism evidence="7 8">
    <name type="scientific">Candidatus Lokiarchaeum ossiferum</name>
    <dbReference type="NCBI Taxonomy" id="2951803"/>
    <lineage>
        <taxon>Archaea</taxon>
        <taxon>Promethearchaeati</taxon>
        <taxon>Promethearchaeota</taxon>
        <taxon>Promethearchaeia</taxon>
        <taxon>Promethearchaeales</taxon>
        <taxon>Promethearchaeaceae</taxon>
        <taxon>Candidatus Lokiarchaeum</taxon>
    </lineage>
</organism>
<protein>
    <recommendedName>
        <fullName evidence="9">Acyltransferase</fullName>
    </recommendedName>
</protein>
<keyword evidence="5" id="KW-0472">Membrane</keyword>
<gene>
    <name evidence="7" type="ORF">NEF87_000964</name>
</gene>
<evidence type="ECO:0000256" key="6">
    <source>
        <dbReference type="ARBA" id="ARBA00023315"/>
    </source>
</evidence>
<comment type="subcellular location">
    <subcellularLocation>
        <location evidence="1">Cell inner membrane</location>
    </subcellularLocation>
</comment>
<dbReference type="Pfam" id="PF03279">
    <property type="entry name" value="Lip_A_acyltrans"/>
    <property type="match status" value="1"/>
</dbReference>
<keyword evidence="2" id="KW-1003">Cell membrane</keyword>
<dbReference type="Proteomes" id="UP001208689">
    <property type="component" value="Chromosome"/>
</dbReference>
<reference evidence="7" key="1">
    <citation type="submission" date="2022-09" db="EMBL/GenBank/DDBJ databases">
        <title>Actin cytoskeleton and complex cell architecture in an #Asgard archaeon.</title>
        <authorList>
            <person name="Ponce Toledo R.I."/>
            <person name="Schleper C."/>
            <person name="Rodrigues Oliveira T."/>
            <person name="Wollweber F."/>
            <person name="Xu J."/>
            <person name="Rittmann S."/>
            <person name="Klingl A."/>
            <person name="Pilhofer M."/>
        </authorList>
    </citation>
    <scope>NUCLEOTIDE SEQUENCE</scope>
    <source>
        <strain evidence="7">B-35</strain>
    </source>
</reference>
<keyword evidence="3" id="KW-0997">Cell inner membrane</keyword>
<keyword evidence="4" id="KW-0808">Transferase</keyword>
<dbReference type="PANTHER" id="PTHR30606:SF10">
    <property type="entry name" value="PHOSPHATIDYLINOSITOL MANNOSIDE ACYLTRANSFERASE"/>
    <property type="match status" value="1"/>
</dbReference>
<keyword evidence="8" id="KW-1185">Reference proteome</keyword>
<dbReference type="InterPro" id="IPR004960">
    <property type="entry name" value="LipA_acyltrans"/>
</dbReference>
<dbReference type="EMBL" id="CP104013">
    <property type="protein sequence ID" value="UYP44679.1"/>
    <property type="molecule type" value="Genomic_DNA"/>
</dbReference>
<dbReference type="PANTHER" id="PTHR30606">
    <property type="entry name" value="LIPID A BIOSYNTHESIS LAUROYL ACYLTRANSFERASE"/>
    <property type="match status" value="1"/>
</dbReference>
<name>A0ABY6HMD7_9ARCH</name>
<evidence type="ECO:0000256" key="5">
    <source>
        <dbReference type="ARBA" id="ARBA00023136"/>
    </source>
</evidence>
<evidence type="ECO:0000313" key="8">
    <source>
        <dbReference type="Proteomes" id="UP001208689"/>
    </source>
</evidence>
<evidence type="ECO:0000256" key="1">
    <source>
        <dbReference type="ARBA" id="ARBA00004533"/>
    </source>
</evidence>
<evidence type="ECO:0000256" key="3">
    <source>
        <dbReference type="ARBA" id="ARBA00022519"/>
    </source>
</evidence>
<evidence type="ECO:0000256" key="4">
    <source>
        <dbReference type="ARBA" id="ARBA00022679"/>
    </source>
</evidence>
<evidence type="ECO:0000256" key="2">
    <source>
        <dbReference type="ARBA" id="ARBA00022475"/>
    </source>
</evidence>